<name>A0A080MFA9_9PROT</name>
<evidence type="ECO:0000313" key="2">
    <source>
        <dbReference type="Proteomes" id="UP000021315"/>
    </source>
</evidence>
<keyword evidence="2" id="KW-1185">Reference proteome</keyword>
<protein>
    <submittedName>
        <fullName evidence="1">Uncharacterized protein</fullName>
    </submittedName>
</protein>
<accession>A0A080MFA9</accession>
<dbReference type="EMBL" id="JDST02000069">
    <property type="protein sequence ID" value="KFB75929.1"/>
    <property type="molecule type" value="Genomic_DNA"/>
</dbReference>
<comment type="caution">
    <text evidence="1">The sequence shown here is derived from an EMBL/GenBank/DDBJ whole genome shotgun (WGS) entry which is preliminary data.</text>
</comment>
<reference evidence="1" key="1">
    <citation type="submission" date="2014-02" db="EMBL/GenBank/DDBJ databases">
        <title>Expanding our view of genomic diversity in Candidatus Accumulibacter clades.</title>
        <authorList>
            <person name="Skennerton C.T."/>
            <person name="Barr J.J."/>
            <person name="Slater F.R."/>
            <person name="Bond P.L."/>
            <person name="Tyson G.W."/>
        </authorList>
    </citation>
    <scope>NUCLEOTIDE SEQUENCE [LARGE SCALE GENOMIC DNA]</scope>
</reference>
<sequence>MFLSDALPAVTSRYSAFPEGCLECRIGDYMIRRHADSLWYVYRLEDILSVKRLVPSQTRPMMLIAEEDLLDSMTPAYFAEVQFLVSVFDPGHADESLARQAIQNKAMIKRAQGLLRAAREFSRTDCRVVRT</sequence>
<gene>
    <name evidence="1" type="ORF">AW06_003006</name>
</gene>
<proteinExistence type="predicted"/>
<dbReference type="AlphaFoldDB" id="A0A080MFA9"/>
<organism evidence="1 2">
    <name type="scientific">Candidatus Accumulibacter cognatus</name>
    <dbReference type="NCBI Taxonomy" id="2954383"/>
    <lineage>
        <taxon>Bacteria</taxon>
        <taxon>Pseudomonadati</taxon>
        <taxon>Pseudomonadota</taxon>
        <taxon>Betaproteobacteria</taxon>
        <taxon>Candidatus Accumulibacter</taxon>
    </lineage>
</organism>
<evidence type="ECO:0000313" key="1">
    <source>
        <dbReference type="EMBL" id="KFB75929.1"/>
    </source>
</evidence>
<dbReference type="Proteomes" id="UP000021315">
    <property type="component" value="Unassembled WGS sequence"/>
</dbReference>
<dbReference type="STRING" id="1453999.AW06_003006"/>